<dbReference type="EMBL" id="ABDC03014609">
    <property type="status" value="NOT_ANNOTATED_CDS"/>
    <property type="molecule type" value="Genomic_DNA"/>
</dbReference>
<reference evidence="4" key="2">
    <citation type="submission" date="2025-08" db="UniProtKB">
        <authorList>
            <consortium name="Ensembl"/>
        </authorList>
    </citation>
    <scope>IDENTIFICATION</scope>
</reference>
<dbReference type="GO" id="GO:0006897">
    <property type="term" value="P:endocytosis"/>
    <property type="evidence" value="ECO:0007669"/>
    <property type="project" value="InterPro"/>
</dbReference>
<dbReference type="PANTHER" id="PTHR36874">
    <property type="entry name" value="EQUATORIN"/>
    <property type="match status" value="1"/>
</dbReference>
<protein>
    <submittedName>
        <fullName evidence="4">Equatorin</fullName>
    </submittedName>
</protein>
<sequence>MSFILFILLSGVFSSESNTLKPTNAALPSMLPLEEDEHHGEDGGAPANEKTGNYFRDIKQYVLTTQNPNGTESEISVKTTPNVPAFWTMLAKAINGTTGMDDKDQLFHPIPNSDLNATTPNKRPDLEDLKIKLMLGISLMTLILFVVLCAFCAATLYKLKQLSYRSCSSQYYSVNPELATMSYFHPSEGVSDTSFSKSAESSTYWGNNSTDMRTSKSKTTTDIISTGSEDTGMNDE</sequence>
<dbReference type="GO" id="GO:0007342">
    <property type="term" value="P:fusion of sperm to egg plasma membrane involved in single fertilization"/>
    <property type="evidence" value="ECO:0007669"/>
    <property type="project" value="InterPro"/>
</dbReference>
<evidence type="ECO:0000256" key="2">
    <source>
        <dbReference type="SAM" id="Phobius"/>
    </source>
</evidence>
<dbReference type="Pfam" id="PF15339">
    <property type="entry name" value="Afaf"/>
    <property type="match status" value="1"/>
</dbReference>
<dbReference type="Proteomes" id="UP000694394">
    <property type="component" value="Chromosome 10"/>
</dbReference>
<organism evidence="4 5">
    <name type="scientific">Microcebus murinus</name>
    <name type="common">Gray mouse lemur</name>
    <name type="synonym">Lemur murinus</name>
    <dbReference type="NCBI Taxonomy" id="30608"/>
    <lineage>
        <taxon>Eukaryota</taxon>
        <taxon>Metazoa</taxon>
        <taxon>Chordata</taxon>
        <taxon>Craniata</taxon>
        <taxon>Vertebrata</taxon>
        <taxon>Euteleostomi</taxon>
        <taxon>Mammalia</taxon>
        <taxon>Eutheria</taxon>
        <taxon>Euarchontoglires</taxon>
        <taxon>Primates</taxon>
        <taxon>Strepsirrhini</taxon>
        <taxon>Lemuriformes</taxon>
        <taxon>Cheirogaleidae</taxon>
        <taxon>Microcebus</taxon>
    </lineage>
</organism>
<dbReference type="AlphaFoldDB" id="A0A8C5VDJ0"/>
<feature type="compositionally biased region" description="Polar residues" evidence="1">
    <location>
        <begin position="194"/>
        <end position="212"/>
    </location>
</feature>
<proteinExistence type="predicted"/>
<dbReference type="InterPro" id="IPR029282">
    <property type="entry name" value="Eqtn/Afaf"/>
</dbReference>
<dbReference type="GO" id="GO:0002081">
    <property type="term" value="C:outer acrosomal membrane"/>
    <property type="evidence" value="ECO:0007669"/>
    <property type="project" value="TreeGrafter"/>
</dbReference>
<evidence type="ECO:0000313" key="5">
    <source>
        <dbReference type="Proteomes" id="UP000694394"/>
    </source>
</evidence>
<keyword evidence="2" id="KW-1133">Transmembrane helix</keyword>
<feature type="signal peptide" evidence="3">
    <location>
        <begin position="1"/>
        <end position="19"/>
    </location>
</feature>
<keyword evidence="2" id="KW-0472">Membrane</keyword>
<reference evidence="4" key="3">
    <citation type="submission" date="2025-09" db="UniProtKB">
        <authorList>
            <consortium name="Ensembl"/>
        </authorList>
    </citation>
    <scope>IDENTIFICATION</scope>
</reference>
<dbReference type="Ensembl" id="ENSMICT00000052347.2">
    <property type="protein sequence ID" value="ENSMICP00000018206.1"/>
    <property type="gene ID" value="ENSMICG00000034150.2"/>
</dbReference>
<keyword evidence="2" id="KW-0812">Transmembrane</keyword>
<feature type="region of interest" description="Disordered" evidence="1">
    <location>
        <begin position="194"/>
        <end position="236"/>
    </location>
</feature>
<keyword evidence="5" id="KW-1185">Reference proteome</keyword>
<dbReference type="PANTHER" id="PTHR36874:SF1">
    <property type="entry name" value="EQUATORIN"/>
    <property type="match status" value="1"/>
</dbReference>
<evidence type="ECO:0000256" key="3">
    <source>
        <dbReference type="SAM" id="SignalP"/>
    </source>
</evidence>
<name>A0A8C5VDJ0_MICMU</name>
<evidence type="ECO:0000256" key="1">
    <source>
        <dbReference type="SAM" id="MobiDB-lite"/>
    </source>
</evidence>
<evidence type="ECO:0000313" key="4">
    <source>
        <dbReference type="Ensembl" id="ENSMICP00000018206.1"/>
    </source>
</evidence>
<feature type="transmembrane region" description="Helical" evidence="2">
    <location>
        <begin position="133"/>
        <end position="157"/>
    </location>
</feature>
<gene>
    <name evidence="4" type="primary">EQTN</name>
</gene>
<feature type="chain" id="PRO_5034313891" evidence="3">
    <location>
        <begin position="20"/>
        <end position="236"/>
    </location>
</feature>
<reference evidence="4" key="1">
    <citation type="submission" date="2016-12" db="EMBL/GenBank/DDBJ databases">
        <title>Mouse lemur reference genome and diversity panel.</title>
        <authorList>
            <person name="Harris R."/>
            <person name="Larsen P."/>
            <person name="Liu Y."/>
            <person name="Hughes D.S."/>
            <person name="Murali S."/>
            <person name="Raveendran M."/>
            <person name="Korchina V."/>
            <person name="Wang M."/>
            <person name="Jhangiani S."/>
            <person name="Bandaranaike D."/>
            <person name="Bellair M."/>
            <person name="Blankenburg K."/>
            <person name="Chao H."/>
            <person name="Dahdouli M."/>
            <person name="Dinh H."/>
            <person name="Doddapaneni H."/>
            <person name="English A."/>
            <person name="Firestine M."/>
            <person name="Gnanaolivu R."/>
            <person name="Gross S."/>
            <person name="Hernandez B."/>
            <person name="Javaid M."/>
            <person name="Jayaseelan J."/>
            <person name="Jones J."/>
            <person name="Khan Z."/>
            <person name="Kovar C."/>
            <person name="Kurapati P."/>
            <person name="Le B."/>
            <person name="Lee S."/>
            <person name="Li M."/>
            <person name="Mathew T."/>
            <person name="Narasimhan A."/>
            <person name="Ngo D."/>
            <person name="Nguyen L."/>
            <person name="Okwuonu G."/>
            <person name="Ongeri F."/>
            <person name="Osuji N."/>
            <person name="Pu L.-L."/>
            <person name="Puazo M."/>
            <person name="Quiroz J."/>
            <person name="Raj R."/>
            <person name="Rajbhandari K."/>
            <person name="Reid J.G."/>
            <person name="Santibanez J."/>
            <person name="Sexton D."/>
            <person name="Skinner E."/>
            <person name="Vee V."/>
            <person name="Weissenberger G."/>
            <person name="Wu Y."/>
            <person name="Xin Y."/>
            <person name="Han Y."/>
            <person name="Campbell C."/>
            <person name="Brown A."/>
            <person name="Sullivan B."/>
            <person name="Shelton J."/>
            <person name="Brown S."/>
            <person name="Dudchenko O."/>
            <person name="Machol I."/>
            <person name="Durand N."/>
            <person name="Shamim M."/>
            <person name="Lieberman A."/>
            <person name="Muzny D.M."/>
            <person name="Richards S."/>
            <person name="Yoder A."/>
            <person name="Worley K.C."/>
            <person name="Rogers J."/>
            <person name="Gibbs R.A."/>
        </authorList>
    </citation>
    <scope>NUCLEOTIDE SEQUENCE [LARGE SCALE GENOMIC DNA]</scope>
</reference>
<dbReference type="GeneTree" id="ENSGT00390000010786"/>
<dbReference type="GO" id="GO:0005886">
    <property type="term" value="C:plasma membrane"/>
    <property type="evidence" value="ECO:0007669"/>
    <property type="project" value="InterPro"/>
</dbReference>
<feature type="compositionally biased region" description="Low complexity" evidence="1">
    <location>
        <begin position="217"/>
        <end position="228"/>
    </location>
</feature>
<keyword evidence="3" id="KW-0732">Signal</keyword>
<dbReference type="GO" id="GO:0060478">
    <property type="term" value="P:acrosomal vesicle exocytosis"/>
    <property type="evidence" value="ECO:0007669"/>
    <property type="project" value="InterPro"/>
</dbReference>
<accession>A0A8C5VDJ0</accession>
<dbReference type="GO" id="GO:0002079">
    <property type="term" value="C:inner acrosomal membrane"/>
    <property type="evidence" value="ECO:0007669"/>
    <property type="project" value="TreeGrafter"/>
</dbReference>